<keyword evidence="4" id="KW-1185">Reference proteome</keyword>
<dbReference type="Proteomes" id="UP001500751">
    <property type="component" value="Unassembled WGS sequence"/>
</dbReference>
<dbReference type="RefSeq" id="WP_344667767.1">
    <property type="nucleotide sequence ID" value="NZ_BAAAQN010000028.1"/>
</dbReference>
<evidence type="ECO:0008006" key="5">
    <source>
        <dbReference type="Google" id="ProtNLM"/>
    </source>
</evidence>
<protein>
    <recommendedName>
        <fullName evidence="5">PknH-like extracellular domain-containing protein</fullName>
    </recommendedName>
</protein>
<feature type="signal peptide" evidence="2">
    <location>
        <begin position="1"/>
        <end position="25"/>
    </location>
</feature>
<dbReference type="PROSITE" id="PS51257">
    <property type="entry name" value="PROKAR_LIPOPROTEIN"/>
    <property type="match status" value="1"/>
</dbReference>
<proteinExistence type="predicted"/>
<dbReference type="EMBL" id="BAAAQN010000028">
    <property type="protein sequence ID" value="GAA2039370.1"/>
    <property type="molecule type" value="Genomic_DNA"/>
</dbReference>
<feature type="region of interest" description="Disordered" evidence="1">
    <location>
        <begin position="32"/>
        <end position="51"/>
    </location>
</feature>
<feature type="chain" id="PRO_5046061480" description="PknH-like extracellular domain-containing protein" evidence="2">
    <location>
        <begin position="26"/>
        <end position="250"/>
    </location>
</feature>
<name>A0ABN2UMH3_9ACTN</name>
<sequence length="250" mass="25002">MIRRTTLVKTAVYLAAAGSITSCMTACGNSHPDTRPAAGKTSAPSAARNSAIDPTATGTALKNLLPAGADLASAVTVTGAADSGSDWTSPDALPAPILPAAGCNVVPQITADEATADYRATYAKETLTEHGVPIAQIVLAATNPGDAIKQITEVQALADRCQTFAAPNANGASVSGTVTATAVPGLGDEALDVRVTATGPDAAKYQQPELILVRVGDKLAAISDAYPEADNGSALKAAEVLAARLTGQPA</sequence>
<evidence type="ECO:0000313" key="3">
    <source>
        <dbReference type="EMBL" id="GAA2039370.1"/>
    </source>
</evidence>
<gene>
    <name evidence="3" type="ORF">GCM10009839_46650</name>
</gene>
<comment type="caution">
    <text evidence="3">The sequence shown here is derived from an EMBL/GenBank/DDBJ whole genome shotgun (WGS) entry which is preliminary data.</text>
</comment>
<keyword evidence="2" id="KW-0732">Signal</keyword>
<reference evidence="3 4" key="1">
    <citation type="journal article" date="2019" name="Int. J. Syst. Evol. Microbiol.">
        <title>The Global Catalogue of Microorganisms (GCM) 10K type strain sequencing project: providing services to taxonomists for standard genome sequencing and annotation.</title>
        <authorList>
            <consortium name="The Broad Institute Genomics Platform"/>
            <consortium name="The Broad Institute Genome Sequencing Center for Infectious Disease"/>
            <person name="Wu L."/>
            <person name="Ma J."/>
        </authorList>
    </citation>
    <scope>NUCLEOTIDE SEQUENCE [LARGE SCALE GENOMIC DNA]</scope>
    <source>
        <strain evidence="3 4">JCM 16014</strain>
    </source>
</reference>
<evidence type="ECO:0000256" key="1">
    <source>
        <dbReference type="SAM" id="MobiDB-lite"/>
    </source>
</evidence>
<evidence type="ECO:0000313" key="4">
    <source>
        <dbReference type="Proteomes" id="UP001500751"/>
    </source>
</evidence>
<organism evidence="3 4">
    <name type="scientific">Catenulispora yoronensis</name>
    <dbReference type="NCBI Taxonomy" id="450799"/>
    <lineage>
        <taxon>Bacteria</taxon>
        <taxon>Bacillati</taxon>
        <taxon>Actinomycetota</taxon>
        <taxon>Actinomycetes</taxon>
        <taxon>Catenulisporales</taxon>
        <taxon>Catenulisporaceae</taxon>
        <taxon>Catenulispora</taxon>
    </lineage>
</organism>
<evidence type="ECO:0000256" key="2">
    <source>
        <dbReference type="SAM" id="SignalP"/>
    </source>
</evidence>
<accession>A0ABN2UMH3</accession>